<name>G4U0H3_SERID</name>
<feature type="compositionally biased region" description="Polar residues" evidence="1">
    <location>
        <begin position="1"/>
        <end position="18"/>
    </location>
</feature>
<accession>G4U0H3</accession>
<keyword evidence="3" id="KW-1185">Reference proteome</keyword>
<evidence type="ECO:0000313" key="3">
    <source>
        <dbReference type="Proteomes" id="UP000007148"/>
    </source>
</evidence>
<feature type="region of interest" description="Disordered" evidence="1">
    <location>
        <begin position="1"/>
        <end position="69"/>
    </location>
</feature>
<gene>
    <name evidence="2" type="ORF">PIIN_11051</name>
</gene>
<dbReference type="Proteomes" id="UP000007148">
    <property type="component" value="Unassembled WGS sequence"/>
</dbReference>
<sequence>MFYFTNNKWSFDSTQSPPWNAEANIAGEPDSEEVQGPQPEPASSNQAPSYAGVLRKSKSTTNLHQTTLNFGGTAPAQVLQGMCMQLPTSSATPANKKTPQTEITNQANPNTST</sequence>
<dbReference type="HOGENOM" id="CLU_2134509_0_0_1"/>
<comment type="caution">
    <text evidence="2">The sequence shown here is derived from an EMBL/GenBank/DDBJ whole genome shotgun (WGS) entry which is preliminary data.</text>
</comment>
<dbReference type="InParanoid" id="G4U0H3"/>
<protein>
    <submittedName>
        <fullName evidence="2">Uncharacterized protein</fullName>
    </submittedName>
</protein>
<evidence type="ECO:0000313" key="2">
    <source>
        <dbReference type="EMBL" id="CCA77066.1"/>
    </source>
</evidence>
<organism evidence="2 3">
    <name type="scientific">Serendipita indica (strain DSM 11827)</name>
    <name type="common">Root endophyte fungus</name>
    <name type="synonym">Piriformospora indica</name>
    <dbReference type="NCBI Taxonomy" id="1109443"/>
    <lineage>
        <taxon>Eukaryota</taxon>
        <taxon>Fungi</taxon>
        <taxon>Dikarya</taxon>
        <taxon>Basidiomycota</taxon>
        <taxon>Agaricomycotina</taxon>
        <taxon>Agaricomycetes</taxon>
        <taxon>Sebacinales</taxon>
        <taxon>Serendipitaceae</taxon>
        <taxon>Serendipita</taxon>
    </lineage>
</organism>
<proteinExistence type="predicted"/>
<dbReference type="EMBL" id="CAFZ01001235">
    <property type="protein sequence ID" value="CCA77066.1"/>
    <property type="molecule type" value="Genomic_DNA"/>
</dbReference>
<evidence type="ECO:0000256" key="1">
    <source>
        <dbReference type="SAM" id="MobiDB-lite"/>
    </source>
</evidence>
<reference evidence="2 3" key="1">
    <citation type="journal article" date="2011" name="PLoS Pathog.">
        <title>Endophytic Life Strategies Decoded by Genome and Transcriptome Analyses of the Mutualistic Root Symbiont Piriformospora indica.</title>
        <authorList>
            <person name="Zuccaro A."/>
            <person name="Lahrmann U."/>
            <person name="Guldener U."/>
            <person name="Langen G."/>
            <person name="Pfiffi S."/>
            <person name="Biedenkopf D."/>
            <person name="Wong P."/>
            <person name="Samans B."/>
            <person name="Grimm C."/>
            <person name="Basiewicz M."/>
            <person name="Murat C."/>
            <person name="Martin F."/>
            <person name="Kogel K.H."/>
        </authorList>
    </citation>
    <scope>NUCLEOTIDE SEQUENCE [LARGE SCALE GENOMIC DNA]</scope>
    <source>
        <strain evidence="2 3">DSM 11827</strain>
    </source>
</reference>
<feature type="compositionally biased region" description="Polar residues" evidence="1">
    <location>
        <begin position="59"/>
        <end position="69"/>
    </location>
</feature>
<dbReference type="AlphaFoldDB" id="G4U0H3"/>
<feature type="region of interest" description="Disordered" evidence="1">
    <location>
        <begin position="87"/>
        <end position="113"/>
    </location>
</feature>